<dbReference type="RefSeq" id="WP_012479542.1">
    <property type="nucleotide sequence ID" value="NC_010943.1"/>
</dbReference>
<dbReference type="eggNOG" id="COG3792">
    <property type="taxonomic scope" value="Bacteria"/>
</dbReference>
<accession>B2FUD1</accession>
<dbReference type="AlphaFoldDB" id="B2FUD1"/>
<dbReference type="Proteomes" id="UP000008840">
    <property type="component" value="Chromosome"/>
</dbReference>
<proteinExistence type="predicted"/>
<protein>
    <recommendedName>
        <fullName evidence="3">DUF596 domain-containing protein</fullName>
    </recommendedName>
</protein>
<keyword evidence="2" id="KW-1185">Reference proteome</keyword>
<dbReference type="HOGENOM" id="CLU_132704_1_1_6"/>
<dbReference type="Pfam" id="PF04591">
    <property type="entry name" value="DUF596"/>
    <property type="match status" value="1"/>
</dbReference>
<evidence type="ECO:0008006" key="3">
    <source>
        <dbReference type="Google" id="ProtNLM"/>
    </source>
</evidence>
<dbReference type="EMBL" id="AM743169">
    <property type="protein sequence ID" value="CAQ44937.1"/>
    <property type="molecule type" value="Genomic_DNA"/>
</dbReference>
<organism evidence="1 2">
    <name type="scientific">Stenotrophomonas maltophilia (strain K279a)</name>
    <dbReference type="NCBI Taxonomy" id="522373"/>
    <lineage>
        <taxon>Bacteria</taxon>
        <taxon>Pseudomonadati</taxon>
        <taxon>Pseudomonadota</taxon>
        <taxon>Gammaproteobacteria</taxon>
        <taxon>Lysobacterales</taxon>
        <taxon>Lysobacteraceae</taxon>
        <taxon>Stenotrophomonas</taxon>
        <taxon>Stenotrophomonas maltophilia group</taxon>
    </lineage>
</organism>
<reference evidence="1 2" key="1">
    <citation type="journal article" date="2008" name="Genome Biol.">
        <title>The complete genome, comparative and functional analysis of Stenotrophomonas maltophilia reveals an organism heavily shielded by drug resistance determinants.</title>
        <authorList>
            <person name="Crossman L.C."/>
            <person name="Gould V.C."/>
            <person name="Dow J.M."/>
            <person name="Vernikos G.S."/>
            <person name="Okazaki A."/>
            <person name="Sebaihia M."/>
            <person name="Saunders D."/>
            <person name="Arrowsmith C."/>
            <person name="Carver T."/>
            <person name="Peters N."/>
            <person name="Adlem E."/>
            <person name="Kerhornou A."/>
            <person name="Lord A."/>
            <person name="Murphy L."/>
            <person name="Seeger K."/>
            <person name="Squares R."/>
            <person name="Rutter S."/>
            <person name="Quail M.A."/>
            <person name="Rajandream M.A."/>
            <person name="Harris D."/>
            <person name="Churcher C."/>
            <person name="Bentley S.D."/>
            <person name="Parkhill J."/>
            <person name="Thomson N.R."/>
            <person name="Avison M.B."/>
        </authorList>
    </citation>
    <scope>NUCLEOTIDE SEQUENCE [LARGE SCALE GENOMIC DNA]</scope>
    <source>
        <strain evidence="1 2">K279a</strain>
    </source>
</reference>
<gene>
    <name evidence="1" type="ORF">Smlt1396A</name>
</gene>
<dbReference type="InterPro" id="IPR023138">
    <property type="entry name" value="NMB0513-like_sf"/>
</dbReference>
<dbReference type="EnsemblBacteria" id="CAQ44937">
    <property type="protein sequence ID" value="CAQ44937"/>
    <property type="gene ID" value="Smlt1396A"/>
</dbReference>
<sequence length="118" mass="13158">MGQLTEECTNYVVERSFGYSMVSMWQALNGALAGSSVDFAAQRDTFFDIVFDILESGKAKLASDGRLLDGSNLEQVELLRRAWPSTREELESDLCLWFLIAAPAGIVWVLDNGELCWT</sequence>
<evidence type="ECO:0000313" key="2">
    <source>
        <dbReference type="Proteomes" id="UP000008840"/>
    </source>
</evidence>
<dbReference type="InterPro" id="IPR007670">
    <property type="entry name" value="DUF596"/>
</dbReference>
<name>B2FUD1_STRMK</name>
<dbReference type="SUPFAM" id="SSF160472">
    <property type="entry name" value="NMB0513-like"/>
    <property type="match status" value="1"/>
</dbReference>
<dbReference type="KEGG" id="sml:Smlt1396A"/>
<evidence type="ECO:0000313" key="1">
    <source>
        <dbReference type="EMBL" id="CAQ44937.1"/>
    </source>
</evidence>
<dbReference type="Gene3D" id="1.10.3510.10">
    <property type="entry name" value="NMB0513-like"/>
    <property type="match status" value="1"/>
</dbReference>